<dbReference type="InterPro" id="IPR003346">
    <property type="entry name" value="Transposase_20"/>
</dbReference>
<organism evidence="4 5">
    <name type="scientific">Cohnella thailandensis</name>
    <dbReference type="NCBI Taxonomy" id="557557"/>
    <lineage>
        <taxon>Bacteria</taxon>
        <taxon>Bacillati</taxon>
        <taxon>Bacillota</taxon>
        <taxon>Bacilli</taxon>
        <taxon>Bacillales</taxon>
        <taxon>Paenibacillaceae</taxon>
        <taxon>Cohnella</taxon>
    </lineage>
</organism>
<dbReference type="GO" id="GO:0006313">
    <property type="term" value="P:DNA transposition"/>
    <property type="evidence" value="ECO:0007669"/>
    <property type="project" value="InterPro"/>
</dbReference>
<dbReference type="PANTHER" id="PTHR33055">
    <property type="entry name" value="TRANSPOSASE FOR INSERTION SEQUENCE ELEMENT IS1111A"/>
    <property type="match status" value="1"/>
</dbReference>
<name>A0A841SUM4_9BACL</name>
<dbReference type="Pfam" id="PF01548">
    <property type="entry name" value="DEDD_Tnp_IS110"/>
    <property type="match status" value="1"/>
</dbReference>
<dbReference type="GO" id="GO:0003677">
    <property type="term" value="F:DNA binding"/>
    <property type="evidence" value="ECO:0007669"/>
    <property type="project" value="InterPro"/>
</dbReference>
<feature type="domain" description="Transposase IS110-like N-terminal" evidence="2">
    <location>
        <begin position="5"/>
        <end position="163"/>
    </location>
</feature>
<dbReference type="Proteomes" id="UP000535838">
    <property type="component" value="Unassembled WGS sequence"/>
</dbReference>
<dbReference type="RefSeq" id="WP_185118572.1">
    <property type="nucleotide sequence ID" value="NZ_JACJVQ010000004.1"/>
</dbReference>
<dbReference type="AlphaFoldDB" id="A0A841SUM4"/>
<evidence type="ECO:0000313" key="5">
    <source>
        <dbReference type="Proteomes" id="UP000535838"/>
    </source>
</evidence>
<comment type="caution">
    <text evidence="4">The sequence shown here is derived from an EMBL/GenBank/DDBJ whole genome shotgun (WGS) entry which is preliminary data.</text>
</comment>
<dbReference type="GO" id="GO:0004803">
    <property type="term" value="F:transposase activity"/>
    <property type="evidence" value="ECO:0007669"/>
    <property type="project" value="InterPro"/>
</dbReference>
<evidence type="ECO:0000259" key="2">
    <source>
        <dbReference type="Pfam" id="PF01548"/>
    </source>
</evidence>
<gene>
    <name evidence="4" type="ORF">H7B67_04330</name>
</gene>
<evidence type="ECO:0000256" key="1">
    <source>
        <dbReference type="SAM" id="Coils"/>
    </source>
</evidence>
<dbReference type="Pfam" id="PF02371">
    <property type="entry name" value="Transposase_20"/>
    <property type="match status" value="1"/>
</dbReference>
<feature type="domain" description="Transposase IS116/IS110/IS902 C-terminal" evidence="3">
    <location>
        <begin position="277"/>
        <end position="365"/>
    </location>
</feature>
<accession>A0A841SUM4</accession>
<evidence type="ECO:0000259" key="3">
    <source>
        <dbReference type="Pfam" id="PF02371"/>
    </source>
</evidence>
<dbReference type="PANTHER" id="PTHR33055:SF13">
    <property type="entry name" value="TRANSPOSASE"/>
    <property type="match status" value="1"/>
</dbReference>
<dbReference type="InterPro" id="IPR047650">
    <property type="entry name" value="Transpos_IS110"/>
</dbReference>
<feature type="coiled-coil region" evidence="1">
    <location>
        <begin position="245"/>
        <end position="279"/>
    </location>
</feature>
<evidence type="ECO:0000313" key="4">
    <source>
        <dbReference type="EMBL" id="MBB6633327.1"/>
    </source>
</evidence>
<sequence length="402" mass="46129">MNPVIGLDISKGESHGQAFLDRGKPFRGTFQFAHTRDGLLQLLQAIHDVERESGQRPTLILEATGHYQSPVVQFLEEHQYVYIVINPLISNRLRKTNLRKVKTDAADAYLLGELHYKEEFEPFRKRGVRLLDLRYLTRQFESFSKMCVQTKLQFQAVLDQVFPAYKGVFGAMYSSVSLRLLYEFPTSYSVLQSDEETIKTKIKALLPSKRGRSENWINERAQRMLDAAKQNPFQQTLYASHLINLKILISIILQYQEHLAELEQNIDALAKEIEEYDLIQSIPGIGHKIAATILSEVGEIDRFDHPKKLVAFAGIDPSVFASGKFTATRNRITKRGSRQLRYALVMAVQCGLIRSRNTRLKEFYERKRAEGKPHKVALVACANKLVHWLHAILKSKKTFRDA</sequence>
<keyword evidence="1" id="KW-0175">Coiled coil</keyword>
<dbReference type="InterPro" id="IPR002525">
    <property type="entry name" value="Transp_IS110-like_N"/>
</dbReference>
<dbReference type="NCBIfam" id="NF033542">
    <property type="entry name" value="transpos_IS110"/>
    <property type="match status" value="1"/>
</dbReference>
<dbReference type="EMBL" id="JACJVQ010000004">
    <property type="protein sequence ID" value="MBB6633327.1"/>
    <property type="molecule type" value="Genomic_DNA"/>
</dbReference>
<keyword evidence="5" id="KW-1185">Reference proteome</keyword>
<reference evidence="4 5" key="1">
    <citation type="submission" date="2020-08" db="EMBL/GenBank/DDBJ databases">
        <title>Cohnella phylogeny.</title>
        <authorList>
            <person name="Dunlap C."/>
        </authorList>
    </citation>
    <scope>NUCLEOTIDE SEQUENCE [LARGE SCALE GENOMIC DNA]</scope>
    <source>
        <strain evidence="4 5">DSM 25241</strain>
    </source>
</reference>
<protein>
    <submittedName>
        <fullName evidence="4">IS110 family transposase</fullName>
    </submittedName>
</protein>
<proteinExistence type="predicted"/>